<keyword evidence="4 5" id="KW-0472">Membrane</keyword>
<proteinExistence type="predicted"/>
<dbReference type="GO" id="GO:0016020">
    <property type="term" value="C:membrane"/>
    <property type="evidence" value="ECO:0007669"/>
    <property type="project" value="UniProtKB-SubCell"/>
</dbReference>
<dbReference type="Pfam" id="PF08454">
    <property type="entry name" value="RIH_assoc"/>
    <property type="match status" value="1"/>
</dbReference>
<keyword evidence="3 5" id="KW-1133">Transmembrane helix</keyword>
<organism evidence="9 10">
    <name type="scientific">Paramecium octaurelia</name>
    <dbReference type="NCBI Taxonomy" id="43137"/>
    <lineage>
        <taxon>Eukaryota</taxon>
        <taxon>Sar</taxon>
        <taxon>Alveolata</taxon>
        <taxon>Ciliophora</taxon>
        <taxon>Intramacronucleata</taxon>
        <taxon>Oligohymenophorea</taxon>
        <taxon>Peniculida</taxon>
        <taxon>Parameciidae</taxon>
        <taxon>Paramecium</taxon>
    </lineage>
</organism>
<keyword evidence="10" id="KW-1185">Reference proteome</keyword>
<evidence type="ECO:0000256" key="5">
    <source>
        <dbReference type="SAM" id="Phobius"/>
    </source>
</evidence>
<dbReference type="OMA" id="ENGFCIF"/>
<accession>A0A8S1SYQ4</accession>
<feature type="domain" description="RyR/IP3R Homology associated" evidence="8">
    <location>
        <begin position="1964"/>
        <end position="2058"/>
    </location>
</feature>
<feature type="transmembrane region" description="Helical" evidence="5">
    <location>
        <begin position="2480"/>
        <end position="2509"/>
    </location>
</feature>
<dbReference type="InterPro" id="IPR005821">
    <property type="entry name" value="Ion_trans_dom"/>
</dbReference>
<dbReference type="Pfam" id="PF00520">
    <property type="entry name" value="Ion_trans"/>
    <property type="match status" value="1"/>
</dbReference>
<dbReference type="PANTHER" id="PTHR13715">
    <property type="entry name" value="RYANODINE RECEPTOR AND IP3 RECEPTOR"/>
    <property type="match status" value="1"/>
</dbReference>
<evidence type="ECO:0000256" key="4">
    <source>
        <dbReference type="ARBA" id="ARBA00023136"/>
    </source>
</evidence>
<dbReference type="InterPro" id="IPR015925">
    <property type="entry name" value="Ryanodine_IP3_receptor"/>
</dbReference>
<dbReference type="OrthoDB" id="294483at2759"/>
<feature type="transmembrane region" description="Helical" evidence="5">
    <location>
        <begin position="2414"/>
        <end position="2436"/>
    </location>
</feature>
<evidence type="ECO:0000256" key="1">
    <source>
        <dbReference type="ARBA" id="ARBA00004141"/>
    </source>
</evidence>
<evidence type="ECO:0000313" key="10">
    <source>
        <dbReference type="Proteomes" id="UP000683925"/>
    </source>
</evidence>
<dbReference type="GO" id="GO:0006816">
    <property type="term" value="P:calcium ion transport"/>
    <property type="evidence" value="ECO:0007669"/>
    <property type="project" value="InterPro"/>
</dbReference>
<feature type="transmembrane region" description="Helical" evidence="5">
    <location>
        <begin position="2652"/>
        <end position="2673"/>
    </location>
</feature>
<reference evidence="9" key="1">
    <citation type="submission" date="2021-01" db="EMBL/GenBank/DDBJ databases">
        <authorList>
            <consortium name="Genoscope - CEA"/>
            <person name="William W."/>
        </authorList>
    </citation>
    <scope>NUCLEOTIDE SEQUENCE</scope>
</reference>
<dbReference type="Proteomes" id="UP000683925">
    <property type="component" value="Unassembled WGS sequence"/>
</dbReference>
<feature type="domain" description="Ion transport" evidence="6">
    <location>
        <begin position="2480"/>
        <end position="2680"/>
    </location>
</feature>
<feature type="domain" description="MIR" evidence="7">
    <location>
        <begin position="391"/>
        <end position="478"/>
    </location>
</feature>
<dbReference type="InterPro" id="IPR016093">
    <property type="entry name" value="MIR_motif"/>
</dbReference>
<comment type="caution">
    <text evidence="9">The sequence shown here is derived from an EMBL/GenBank/DDBJ whole genome shotgun (WGS) entry which is preliminary data.</text>
</comment>
<dbReference type="InterPro" id="IPR013662">
    <property type="entry name" value="RIH_assoc-dom"/>
</dbReference>
<evidence type="ECO:0000259" key="7">
    <source>
        <dbReference type="Pfam" id="PF02815"/>
    </source>
</evidence>
<evidence type="ECO:0000259" key="8">
    <source>
        <dbReference type="Pfam" id="PF08454"/>
    </source>
</evidence>
<protein>
    <submittedName>
        <fullName evidence="9">Uncharacterized protein</fullName>
    </submittedName>
</protein>
<dbReference type="Pfam" id="PF02815">
    <property type="entry name" value="MIR"/>
    <property type="match status" value="1"/>
</dbReference>
<evidence type="ECO:0000313" key="9">
    <source>
        <dbReference type="EMBL" id="CAD8146175.1"/>
    </source>
</evidence>
<dbReference type="PANTHER" id="PTHR13715:SF99">
    <property type="entry name" value="INOSITOL 1,4,5-TRISPHOSPHATE RECEPTOR-LIKE PROTEIN A"/>
    <property type="match status" value="1"/>
</dbReference>
<evidence type="ECO:0000256" key="3">
    <source>
        <dbReference type="ARBA" id="ARBA00022989"/>
    </source>
</evidence>
<dbReference type="EMBL" id="CAJJDP010000018">
    <property type="protein sequence ID" value="CAD8146175.1"/>
    <property type="molecule type" value="Genomic_DNA"/>
</dbReference>
<feature type="transmembrane region" description="Helical" evidence="5">
    <location>
        <begin position="2530"/>
        <end position="2551"/>
    </location>
</feature>
<keyword evidence="2 5" id="KW-0812">Transmembrane</keyword>
<name>A0A8S1SYQ4_PAROT</name>
<gene>
    <name evidence="9" type="ORF">POCTA_138.1.T0180166</name>
</gene>
<dbReference type="GO" id="GO:0005216">
    <property type="term" value="F:monoatomic ion channel activity"/>
    <property type="evidence" value="ECO:0007669"/>
    <property type="project" value="InterPro"/>
</dbReference>
<evidence type="ECO:0000259" key="6">
    <source>
        <dbReference type="Pfam" id="PF00520"/>
    </source>
</evidence>
<evidence type="ECO:0000256" key="2">
    <source>
        <dbReference type="ARBA" id="ARBA00022692"/>
    </source>
</evidence>
<sequence>MNPEPITFSSLIVLNMSAFPNLSLYSNGFSTQNFNLRSFHQLKGDLDQDYQNCVFRILPVLNYKAHDDLLRQFQDSNFKNLEMYEQGQRKNKIQTTLLNLENELTSNISLTKKLAGTPLVFSSSIFHLVHVSSLKFLALDDQNLEALQFKLIDFPNSNTLLKFNPCLNFQKLRTNLVYSGDVVCISANKQVCNRTANLFTDYWGLNYYELQDEPQKYEDEVCKAKVIASVEEQTQWRIKIFQNQQENDEALFVGDVAIFHLPELNLYLNAKKTQDIQEKVKEILDRNTVVDISNIIQDKVVYTKQQTLFPGQQAVISRQVSEEVGRSEQKNYKSDSQNSHIYEKQQSRSSQIIQASKNIKEIDKALYSEIKLYFSNFTGNKSDKITIPFSAYWRIESDNFTGGEVKWDKCYRIRHFQTGQYLDVDVMRQVILTEKVTKNTLFQFVAIKKSSKYVDKESYFLIKHFLTGTYLNIRNDPVCTTQDVNLINCIKFRKTDYEDIWEKRFLVFLVPILKEAISYFEILQPLTSIACMKKNEVQERIEFYYLFEKLNSLLEILNQFMYNKLVSNIQTTQDFSFVSQNRQDIIREENILPLLIWLICKTFPNPDEKIEGTEQNLIKDLFGENSFILRVQTMIQQKMDKSNDIEYERKVQKMKEQLEDNHRKRKRLLQLKLFQTIKIACHNNQKNQEILMKFFKHFEKHIAHDYVCTTISQSISNNYQILSMLNKQEIPYDMKSTMNFHNLDQKNQKSQSTILSRLLDIISKSDQLLPELLHFLSETCEANGEPVFSNQEYLLNSIQLLNQKVRNDKGEEKVYMNLEPIQEKEGNYTEFYITYRTSNKTYVTRMLHDFLNDYRQFKDVDHFYVVQYNYLIEQLAFFSNICFHRNTAARELISKTFTYSFLLSYAEQNNHQQGFMSGEQNFVDEQVRAYFFRMIRTLYIDREPYTTTPKPELVRIQEEKTTQKTLFLFDETSSQKCEKGEFDIQKLKYKMLQYLHEQSVKLENNIEEETVYNLETLEIIKILELMLKFELFWKRDVEGPIQKKNSNKRGASIFNKISENGVGLKEIDRLITALSKILEYDHQYFKCLANAKIKRNWQTDNEKDKGFMKFNISGISQVFEKENKEKVEQQQTNNNFRQVKQQDTEVVNDSLFKKMKNVRKVLQRYNNKTFTLRENKEEDYQVLIKIQICQIFSYLMDVSQDYWIDNALEFYKSLQQNKQLNDEVKEEDLIKLFPEEILMSGEQWVDKQDSDKKTNRSSAPVLKSFDEVLRRPFIEVLLIALYFSRNPQLENQIVELIQRFARQKKEFLQHFENIQILDTNESQQLFNVWVQMTSILKNNVQRSQTWIAENNRIMHQTLQCLWKIDSIFQQTESVSLKLKQQIFEHIGGYEVLIELINKALTVIDQKSFPPDLILLLKHTMNIMAYFAKDNERNSLTVYRKVVKKIIQNSNQNIGQINLICSLFEKKPTLYGQLGQQEYDYFIQLIKQHGRYPEFLQFYLEIIEVTEIYSKKSVDMFEIIIEKLTDPMGLQPDQDNQNPLYPFQDSYKITDFFDYTPNKQKYQFYFINIISKCLSKKVRASLISQAIEFLKLQDLLEHTLLVTQRILGCIKQKEKPHYEDIQLQSDYWNIIKTMVFHKPETLDELMFPYNSEILNKILTDEHKAIKQKDKFIPQNLNYLFDSLLPVVNRYNELLQNALLSSEKDQHQISEFVSFFLENLDKMFFLAPAELTNNKQRLKTISDLGQSFNIQIPIKFFQPDPNISQDEKTADMQTHYAQSQENTQISQFRKKYFGQEFVKVLVKKESLKLSNSIWTIQNMFKDDRKQEVKDLLLTNSDIIVKILTYLEFWKTNGASRENIIFILKVLSAILKDTENELYERQVLFNRMNVTQILIVLLCESELEPVYMGTIMSFMILLLKNGNQNVQKTAYEYFLSNTQCEKFFKQLKNVFNIQILSMSRAHKLNYQENKLVCKALKLTQLFCEGHNQDLQNYMRSQSNQKNSFDLVSQIVLLISTFQISKANFESVLQCFETLTELIQGPCKQNQQTLLKSNLLEHVVLILSEDEKIFEQSNEYFKYDGEKQYRLAIHPGQLARLKFKCLNCLVSLLECCDPQNSDIARLVRVIPLNVLTNNLTRVYKLFKEQFGAIYKDEMFKRAEHEITNDEPAVNQEFIIENGFCIFLLMQQFLGNQKAKQMLYEDNEMNDVLNEFSENNNKEEDNAIANIFSGLENIAKIGGNLIGQIGLPQKSEEEKLLQEKLEQKELTKNAIKFFRQNTCSIDMIRDQKLYTIYFPKLPICKLPKSARLEFHDQVDRTSSKTKLTYLMERANFLIKVMEYEEKLNQVFAKNPIFAFFATSGKLWENCAFVTTLVINLIVLLSYSQTFYNEGQSDPTGDLIYERLSDPRLLEQTDFTWTPILIQGLGITMLVFSSLIVFFFLVKRAPLKVDHIWEDYQKPKTVMKMIWDVSIRGIKSLVILLQDSDILYYCIYIIAGIVGLTVHPFFFAFHLMDFLKLEQLKTVLDAIWGPRQEIGLALLLLAVIEYYVGILGFVIFFNDYPIVDGTNCRILQDNDHIICERGCSTLWQCIFMSFDLTFKFTGALGQGIMDYDTITDISQDYDMIVNGWDRVIYSQNEYDGVDHRFTSNYFSRFVFDNAVNIVLVMIMLNMIQGIIVDTFGSLREKLQERIKDQTMKCFICGITREKFEKNDEGGGMGFQEHIELEHYMWNYIYYIAYLKHKDENDYNGNESYIKSKIDIKDISWMPIKRARFAEEDMDDQQKGNQIQEVIEMKMKTMNDSLEKIQDRIKHIIDIINNQPVSMTETYHG</sequence>
<comment type="subcellular location">
    <subcellularLocation>
        <location evidence="1">Membrane</location>
        <topology evidence="1">Multi-pass membrane protein</topology>
    </subcellularLocation>
</comment>